<protein>
    <submittedName>
        <fullName evidence="1">Uncharacterized protein</fullName>
    </submittedName>
</protein>
<dbReference type="OrthoDB" id="1927122at2759"/>
<name>A0A6A4KJG6_9ERIC</name>
<dbReference type="EMBL" id="QEFC01010536">
    <property type="protein sequence ID" value="KAE9444564.1"/>
    <property type="molecule type" value="Genomic_DNA"/>
</dbReference>
<organism evidence="1">
    <name type="scientific">Rhododendron williamsianum</name>
    <dbReference type="NCBI Taxonomy" id="262921"/>
    <lineage>
        <taxon>Eukaryota</taxon>
        <taxon>Viridiplantae</taxon>
        <taxon>Streptophyta</taxon>
        <taxon>Embryophyta</taxon>
        <taxon>Tracheophyta</taxon>
        <taxon>Spermatophyta</taxon>
        <taxon>Magnoliopsida</taxon>
        <taxon>eudicotyledons</taxon>
        <taxon>Gunneridae</taxon>
        <taxon>Pentapetalae</taxon>
        <taxon>asterids</taxon>
        <taxon>Ericales</taxon>
        <taxon>Ericaceae</taxon>
        <taxon>Ericoideae</taxon>
        <taxon>Rhodoreae</taxon>
        <taxon>Rhododendron</taxon>
    </lineage>
</organism>
<dbReference type="AlphaFoldDB" id="A0A6A4KJG6"/>
<proteinExistence type="predicted"/>
<accession>A0A6A4KJG6</accession>
<evidence type="ECO:0000313" key="1">
    <source>
        <dbReference type="EMBL" id="KAE9444564.1"/>
    </source>
</evidence>
<comment type="caution">
    <text evidence="1">The sequence shown here is derived from an EMBL/GenBank/DDBJ whole genome shotgun (WGS) entry which is preliminary data.</text>
</comment>
<sequence length="90" mass="10111">MMPTLTQCTNRRDSPVNVAVSRNGVVFFGIWTAVNRRMEIFGVFERHEAEVLAASVSVNGQQRQLDLTVTAFVDSNEDIVEKIKSELLNL</sequence>
<gene>
    <name evidence="1" type="ORF">C3L33_23538</name>
</gene>
<feature type="non-terminal residue" evidence="1">
    <location>
        <position position="1"/>
    </location>
</feature>
<reference evidence="1" key="1">
    <citation type="journal article" date="2019" name="Genome Biol. Evol.">
        <title>The Rhododendron genome and chromosomal organization provide insight into shared whole-genome duplications across the heath family (Ericaceae).</title>
        <authorList>
            <person name="Soza V.L."/>
            <person name="Lindsley D."/>
            <person name="Waalkes A."/>
            <person name="Ramage E."/>
            <person name="Patwardhan R.P."/>
            <person name="Burton J.N."/>
            <person name="Adey A."/>
            <person name="Kumar A."/>
            <person name="Qiu R."/>
            <person name="Shendure J."/>
            <person name="Hall B."/>
        </authorList>
    </citation>
    <scope>NUCLEOTIDE SEQUENCE</scope>
    <source>
        <strain evidence="1">RSF 1966-606</strain>
    </source>
</reference>